<evidence type="ECO:0000256" key="1">
    <source>
        <dbReference type="ARBA" id="ARBA00004127"/>
    </source>
</evidence>
<keyword evidence="4 5" id="KW-0472">Membrane</keyword>
<dbReference type="Pfam" id="PF01988">
    <property type="entry name" value="VIT1"/>
    <property type="match status" value="1"/>
</dbReference>
<keyword evidence="3 5" id="KW-1133">Transmembrane helix</keyword>
<sequence length="232" mass="23801">MPKEGHYVNRTGWLRASVLGANDGIVSTASLLVGVIAAGMDHANVVLTGLAGLTAGAFSMAAGEYVSVSAQSDTEAADLERERRALHEDPDYELDELTAHFTDNGVQDALARQVAEQMTEHDALAAHARSELGLWEEGAADPLQAAWTSAVSFAVGAGLPLLGVLVMPTASVPMSLAVVAAMTLLALMGLGAVGAHMGGAPIRPGVLRVLFWGSVAMAVTAGVGRLFGVTMA</sequence>
<dbReference type="GO" id="GO:0005384">
    <property type="term" value="F:manganese ion transmembrane transporter activity"/>
    <property type="evidence" value="ECO:0007669"/>
    <property type="project" value="InterPro"/>
</dbReference>
<evidence type="ECO:0000256" key="4">
    <source>
        <dbReference type="ARBA" id="ARBA00023136"/>
    </source>
</evidence>
<evidence type="ECO:0000256" key="3">
    <source>
        <dbReference type="ARBA" id="ARBA00022989"/>
    </source>
</evidence>
<evidence type="ECO:0000313" key="7">
    <source>
        <dbReference type="Proteomes" id="UP000483078"/>
    </source>
</evidence>
<dbReference type="EMBL" id="VENJ01000004">
    <property type="protein sequence ID" value="MTJ03660.1"/>
    <property type="molecule type" value="Genomic_DNA"/>
</dbReference>
<evidence type="ECO:0000313" key="6">
    <source>
        <dbReference type="EMBL" id="MTJ03660.1"/>
    </source>
</evidence>
<accession>A0A7C9LLW4</accession>
<dbReference type="GO" id="GO:0012505">
    <property type="term" value="C:endomembrane system"/>
    <property type="evidence" value="ECO:0007669"/>
    <property type="project" value="UniProtKB-SubCell"/>
</dbReference>
<feature type="transmembrane region" description="Helical" evidence="5">
    <location>
        <begin position="209"/>
        <end position="228"/>
    </location>
</feature>
<feature type="transmembrane region" description="Helical" evidence="5">
    <location>
        <begin position="45"/>
        <end position="63"/>
    </location>
</feature>
<reference evidence="6 7" key="1">
    <citation type="submission" date="2019-06" db="EMBL/GenBank/DDBJ databases">
        <title>Enrichment of Autotrophic Halophilic Microorganisms from Red Sea Brine Pool Using Microbial Electrosynthesis System.</title>
        <authorList>
            <person name="Alqahtani M.F."/>
            <person name="Bajracharya S."/>
            <person name="Katuri K.P."/>
            <person name="Ali M."/>
            <person name="Saikaly P.E."/>
        </authorList>
    </citation>
    <scope>NUCLEOTIDE SEQUENCE [LARGE SCALE GENOMIC DNA]</scope>
    <source>
        <strain evidence="6">MES6</strain>
    </source>
</reference>
<dbReference type="Proteomes" id="UP000483078">
    <property type="component" value="Unassembled WGS sequence"/>
</dbReference>
<feature type="transmembrane region" description="Helical" evidence="5">
    <location>
        <begin position="12"/>
        <end position="38"/>
    </location>
</feature>
<evidence type="ECO:0000256" key="5">
    <source>
        <dbReference type="SAM" id="Phobius"/>
    </source>
</evidence>
<dbReference type="CDD" id="cd02432">
    <property type="entry name" value="Nodulin-21_like_1"/>
    <property type="match status" value="1"/>
</dbReference>
<dbReference type="AlphaFoldDB" id="A0A7C9LLW4"/>
<dbReference type="PANTHER" id="PTHR31851">
    <property type="entry name" value="FE(2+)/MN(2+) TRANSPORTER PCL1"/>
    <property type="match status" value="1"/>
</dbReference>
<dbReference type="InterPro" id="IPR008217">
    <property type="entry name" value="Ccc1_fam"/>
</dbReference>
<feature type="transmembrane region" description="Helical" evidence="5">
    <location>
        <begin position="145"/>
        <end position="167"/>
    </location>
</feature>
<keyword evidence="2 5" id="KW-0812">Transmembrane</keyword>
<comment type="subcellular location">
    <subcellularLocation>
        <location evidence="1">Endomembrane system</location>
        <topology evidence="1">Multi-pass membrane protein</topology>
    </subcellularLocation>
</comment>
<name>A0A7C9LLW4_9RHOB</name>
<dbReference type="RefSeq" id="WP_273248233.1">
    <property type="nucleotide sequence ID" value="NZ_VENJ01000004.1"/>
</dbReference>
<organism evidence="6 7">
    <name type="scientific">Sediminimonas qiaohouensis</name>
    <dbReference type="NCBI Taxonomy" id="552061"/>
    <lineage>
        <taxon>Bacteria</taxon>
        <taxon>Pseudomonadati</taxon>
        <taxon>Pseudomonadota</taxon>
        <taxon>Alphaproteobacteria</taxon>
        <taxon>Rhodobacterales</taxon>
        <taxon>Roseobacteraceae</taxon>
        <taxon>Sediminimonas</taxon>
    </lineage>
</organism>
<proteinExistence type="predicted"/>
<dbReference type="GO" id="GO:0030026">
    <property type="term" value="P:intracellular manganese ion homeostasis"/>
    <property type="evidence" value="ECO:0007669"/>
    <property type="project" value="InterPro"/>
</dbReference>
<comment type="caution">
    <text evidence="6">The sequence shown here is derived from an EMBL/GenBank/DDBJ whole genome shotgun (WGS) entry which is preliminary data.</text>
</comment>
<gene>
    <name evidence="6" type="ORF">FH759_03050</name>
</gene>
<feature type="transmembrane region" description="Helical" evidence="5">
    <location>
        <begin position="174"/>
        <end position="197"/>
    </location>
</feature>
<evidence type="ECO:0000256" key="2">
    <source>
        <dbReference type="ARBA" id="ARBA00022692"/>
    </source>
</evidence>
<protein>
    <submittedName>
        <fullName evidence="6">VIT family protein</fullName>
    </submittedName>
</protein>